<keyword evidence="6" id="KW-0547">Nucleotide-binding</keyword>
<dbReference type="GO" id="GO:0006826">
    <property type="term" value="P:iron ion transport"/>
    <property type="evidence" value="ECO:0007669"/>
    <property type="project" value="UniProtKB-KW"/>
</dbReference>
<evidence type="ECO:0000256" key="10">
    <source>
        <dbReference type="ARBA" id="ARBA00023136"/>
    </source>
</evidence>
<dbReference type="EMBL" id="FSRL01000001">
    <property type="protein sequence ID" value="SIN80549.1"/>
    <property type="molecule type" value="Genomic_DNA"/>
</dbReference>
<keyword evidence="7 12" id="KW-0067">ATP-binding</keyword>
<evidence type="ECO:0000256" key="4">
    <source>
        <dbReference type="ARBA" id="ARBA00022475"/>
    </source>
</evidence>
<dbReference type="Gene3D" id="3.40.50.300">
    <property type="entry name" value="P-loop containing nucleotide triphosphate hydrolases"/>
    <property type="match status" value="1"/>
</dbReference>
<comment type="subcellular location">
    <subcellularLocation>
        <location evidence="1">Cell membrane</location>
        <topology evidence="1">Peripheral membrane protein</topology>
    </subcellularLocation>
</comment>
<dbReference type="CDD" id="cd03214">
    <property type="entry name" value="ABC_Iron-Siderophores_B12_Hemin"/>
    <property type="match status" value="1"/>
</dbReference>
<keyword evidence="10" id="KW-0472">Membrane</keyword>
<keyword evidence="8" id="KW-0408">Iron</keyword>
<sequence length="254" mass="27537">MIRIDSLTVTRGERPVLDNLSLAFGEGGITALIGPNGAGKSTLLHAIAGLLPAGRGRVEVEGCDMARTAPAERARRVALLMQNDQVTARLTVEDLVSFGRWSWHRGRPGPRDREMVAQALAQFELEALARRQIDTLSGGQRQRAFVAMAWAQETPWLLLDEPLAALDPRHVRDLMERLHAMSRPGAKGARSIVIVMHDLGATARYADRIIAMKDGRIVKSGPRALAMTGGVLSALFDTGLKVVRVEDADTVVPA</sequence>
<dbReference type="SMART" id="SM00382">
    <property type="entry name" value="AAA"/>
    <property type="match status" value="1"/>
</dbReference>
<dbReference type="InterPro" id="IPR017871">
    <property type="entry name" value="ABC_transporter-like_CS"/>
</dbReference>
<proteinExistence type="inferred from homology"/>
<evidence type="ECO:0000256" key="9">
    <source>
        <dbReference type="ARBA" id="ARBA00023065"/>
    </source>
</evidence>
<dbReference type="PANTHER" id="PTHR42771">
    <property type="entry name" value="IRON(3+)-HYDROXAMATE IMPORT ATP-BINDING PROTEIN FHUC"/>
    <property type="match status" value="1"/>
</dbReference>
<evidence type="ECO:0000256" key="3">
    <source>
        <dbReference type="ARBA" id="ARBA00022448"/>
    </source>
</evidence>
<accession>A0A1N6EBZ2</accession>
<dbReference type="OrthoDB" id="9805601at2"/>
<dbReference type="RefSeq" id="WP_074254748.1">
    <property type="nucleotide sequence ID" value="NZ_FSRL01000001.1"/>
</dbReference>
<feature type="domain" description="ABC transporter" evidence="11">
    <location>
        <begin position="2"/>
        <end position="239"/>
    </location>
</feature>
<dbReference type="InterPro" id="IPR003593">
    <property type="entry name" value="AAA+_ATPase"/>
</dbReference>
<evidence type="ECO:0000256" key="1">
    <source>
        <dbReference type="ARBA" id="ARBA00004202"/>
    </source>
</evidence>
<gene>
    <name evidence="12" type="ORF">SAMN05444002_0573</name>
</gene>
<dbReference type="InterPro" id="IPR003439">
    <property type="entry name" value="ABC_transporter-like_ATP-bd"/>
</dbReference>
<keyword evidence="5" id="KW-0410">Iron transport</keyword>
<dbReference type="PANTHER" id="PTHR42771:SF3">
    <property type="entry name" value="PETROBACTIN IMPORT ATP-BINDING PROTEIN YCLP"/>
    <property type="match status" value="1"/>
</dbReference>
<keyword evidence="4" id="KW-1003">Cell membrane</keyword>
<reference evidence="13" key="1">
    <citation type="submission" date="2016-11" db="EMBL/GenBank/DDBJ databases">
        <authorList>
            <person name="Varghese N."/>
            <person name="Submissions S."/>
        </authorList>
    </citation>
    <scope>NUCLEOTIDE SEQUENCE [LARGE SCALE GENOMIC DNA]</scope>
    <source>
        <strain evidence="13">DSM 29440</strain>
    </source>
</reference>
<evidence type="ECO:0000313" key="13">
    <source>
        <dbReference type="Proteomes" id="UP000184932"/>
    </source>
</evidence>
<dbReference type="GO" id="GO:0016887">
    <property type="term" value="F:ATP hydrolysis activity"/>
    <property type="evidence" value="ECO:0007669"/>
    <property type="project" value="InterPro"/>
</dbReference>
<dbReference type="AlphaFoldDB" id="A0A1N6EBZ2"/>
<evidence type="ECO:0000256" key="2">
    <source>
        <dbReference type="ARBA" id="ARBA00005417"/>
    </source>
</evidence>
<dbReference type="Pfam" id="PF00005">
    <property type="entry name" value="ABC_tran"/>
    <property type="match status" value="1"/>
</dbReference>
<protein>
    <submittedName>
        <fullName evidence="12">Iron complex transport system ATP-binding protein</fullName>
    </submittedName>
</protein>
<dbReference type="Proteomes" id="UP000184932">
    <property type="component" value="Unassembled WGS sequence"/>
</dbReference>
<keyword evidence="13" id="KW-1185">Reference proteome</keyword>
<evidence type="ECO:0000313" key="12">
    <source>
        <dbReference type="EMBL" id="SIN80549.1"/>
    </source>
</evidence>
<evidence type="ECO:0000256" key="6">
    <source>
        <dbReference type="ARBA" id="ARBA00022741"/>
    </source>
</evidence>
<organism evidence="12 13">
    <name type="scientific">Vannielia litorea</name>
    <dbReference type="NCBI Taxonomy" id="1217970"/>
    <lineage>
        <taxon>Bacteria</taxon>
        <taxon>Pseudomonadati</taxon>
        <taxon>Pseudomonadota</taxon>
        <taxon>Alphaproteobacteria</taxon>
        <taxon>Rhodobacterales</taxon>
        <taxon>Paracoccaceae</taxon>
        <taxon>Vannielia</taxon>
    </lineage>
</organism>
<dbReference type="InterPro" id="IPR051535">
    <property type="entry name" value="Siderophore_ABC-ATPase"/>
</dbReference>
<dbReference type="GO" id="GO:0005886">
    <property type="term" value="C:plasma membrane"/>
    <property type="evidence" value="ECO:0007669"/>
    <property type="project" value="UniProtKB-SubCell"/>
</dbReference>
<dbReference type="FunFam" id="3.40.50.300:FF:000134">
    <property type="entry name" value="Iron-enterobactin ABC transporter ATP-binding protein"/>
    <property type="match status" value="1"/>
</dbReference>
<dbReference type="InterPro" id="IPR027417">
    <property type="entry name" value="P-loop_NTPase"/>
</dbReference>
<dbReference type="SUPFAM" id="SSF52540">
    <property type="entry name" value="P-loop containing nucleoside triphosphate hydrolases"/>
    <property type="match status" value="1"/>
</dbReference>
<dbReference type="GO" id="GO:0005524">
    <property type="term" value="F:ATP binding"/>
    <property type="evidence" value="ECO:0007669"/>
    <property type="project" value="UniProtKB-KW"/>
</dbReference>
<dbReference type="PROSITE" id="PS50893">
    <property type="entry name" value="ABC_TRANSPORTER_2"/>
    <property type="match status" value="1"/>
</dbReference>
<comment type="similarity">
    <text evidence="2">Belongs to the ABC transporter superfamily.</text>
</comment>
<evidence type="ECO:0000256" key="7">
    <source>
        <dbReference type="ARBA" id="ARBA00022840"/>
    </source>
</evidence>
<name>A0A1N6EBZ2_9RHOB</name>
<keyword evidence="3" id="KW-0813">Transport</keyword>
<evidence type="ECO:0000256" key="8">
    <source>
        <dbReference type="ARBA" id="ARBA00023004"/>
    </source>
</evidence>
<keyword evidence="9" id="KW-0406">Ion transport</keyword>
<evidence type="ECO:0000259" key="11">
    <source>
        <dbReference type="PROSITE" id="PS50893"/>
    </source>
</evidence>
<evidence type="ECO:0000256" key="5">
    <source>
        <dbReference type="ARBA" id="ARBA00022496"/>
    </source>
</evidence>
<dbReference type="PROSITE" id="PS00211">
    <property type="entry name" value="ABC_TRANSPORTER_1"/>
    <property type="match status" value="1"/>
</dbReference>
<dbReference type="STRING" id="1217970.SAMN05444002_0573"/>